<evidence type="ECO:0000256" key="4">
    <source>
        <dbReference type="ARBA" id="ARBA00022490"/>
    </source>
</evidence>
<dbReference type="PANTHER" id="PTHR32170">
    <property type="entry name" value="PROTEASOME ACTIVATOR COMPLEX SUBUNIT 4"/>
    <property type="match status" value="1"/>
</dbReference>
<keyword evidence="8" id="KW-0539">Nucleus</keyword>
<comment type="similarity">
    <text evidence="3">Belongs to the BLM10 family.</text>
</comment>
<dbReference type="InterPro" id="IPR035309">
    <property type="entry name" value="PSME4"/>
</dbReference>
<name>A0AAD5XCT7_9FUNG</name>
<evidence type="ECO:0000256" key="1">
    <source>
        <dbReference type="ARBA" id="ARBA00004123"/>
    </source>
</evidence>
<evidence type="ECO:0000259" key="10">
    <source>
        <dbReference type="Pfam" id="PF11919"/>
    </source>
</evidence>
<dbReference type="Pfam" id="PF16507">
    <property type="entry name" value="HEAT_PSME4_mid"/>
    <property type="match status" value="1"/>
</dbReference>
<protein>
    <recommendedName>
        <fullName evidence="15">Proteasome activator subunit 4</fullName>
    </recommendedName>
</protein>
<comment type="subcellular location">
    <subcellularLocation>
        <location evidence="2">Cytoplasm</location>
    </subcellularLocation>
    <subcellularLocation>
        <location evidence="1">Nucleus</location>
    </subcellularLocation>
</comment>
<accession>A0AAD5XCT7</accession>
<evidence type="ECO:0000313" key="13">
    <source>
        <dbReference type="EMBL" id="KAJ3120038.1"/>
    </source>
</evidence>
<dbReference type="InterPro" id="IPR032430">
    <property type="entry name" value="Blm10_mid"/>
</dbReference>
<keyword evidence="7" id="KW-0234">DNA repair</keyword>
<evidence type="ECO:0000259" key="11">
    <source>
        <dbReference type="Pfam" id="PF16507"/>
    </source>
</evidence>
<comment type="caution">
    <text evidence="13">The sequence shown here is derived from an EMBL/GenBank/DDBJ whole genome shotgun (WGS) entry which is preliminary data.</text>
</comment>
<evidence type="ECO:0000313" key="14">
    <source>
        <dbReference type="Proteomes" id="UP001211907"/>
    </source>
</evidence>
<evidence type="ECO:0000256" key="6">
    <source>
        <dbReference type="ARBA" id="ARBA00022763"/>
    </source>
</evidence>
<dbReference type="EMBL" id="JADGJH010001001">
    <property type="protein sequence ID" value="KAJ3120038.1"/>
    <property type="molecule type" value="Genomic_DNA"/>
</dbReference>
<dbReference type="InterPro" id="IPR016024">
    <property type="entry name" value="ARM-type_fold"/>
</dbReference>
<feature type="region of interest" description="Disordered" evidence="9">
    <location>
        <begin position="1715"/>
        <end position="1734"/>
    </location>
</feature>
<keyword evidence="6" id="KW-0227">DNA damage</keyword>
<evidence type="ECO:0000256" key="7">
    <source>
        <dbReference type="ARBA" id="ARBA00023204"/>
    </source>
</evidence>
<evidence type="ECO:0000256" key="9">
    <source>
        <dbReference type="SAM" id="MobiDB-lite"/>
    </source>
</evidence>
<dbReference type="GO" id="GO:0016504">
    <property type="term" value="F:peptidase activator activity"/>
    <property type="evidence" value="ECO:0007669"/>
    <property type="project" value="InterPro"/>
</dbReference>
<evidence type="ECO:0000256" key="2">
    <source>
        <dbReference type="ARBA" id="ARBA00004496"/>
    </source>
</evidence>
<feature type="domain" description="Proteasome activator Blm10 middle HEAT repeats region" evidence="11">
    <location>
        <begin position="359"/>
        <end position="860"/>
    </location>
</feature>
<organism evidence="13 14">
    <name type="scientific">Physocladia obscura</name>
    <dbReference type="NCBI Taxonomy" id="109957"/>
    <lineage>
        <taxon>Eukaryota</taxon>
        <taxon>Fungi</taxon>
        <taxon>Fungi incertae sedis</taxon>
        <taxon>Chytridiomycota</taxon>
        <taxon>Chytridiomycota incertae sedis</taxon>
        <taxon>Chytridiomycetes</taxon>
        <taxon>Chytridiales</taxon>
        <taxon>Chytriomycetaceae</taxon>
        <taxon>Physocladia</taxon>
    </lineage>
</organism>
<dbReference type="SUPFAM" id="SSF48371">
    <property type="entry name" value="ARM repeat"/>
    <property type="match status" value="1"/>
</dbReference>
<keyword evidence="5" id="KW-0677">Repeat</keyword>
<dbReference type="Pfam" id="PF23096">
    <property type="entry name" value="HEAT_PSME4"/>
    <property type="match status" value="1"/>
</dbReference>
<dbReference type="GO" id="GO:0010499">
    <property type="term" value="P:proteasomal ubiquitin-independent protein catabolic process"/>
    <property type="evidence" value="ECO:0007669"/>
    <property type="project" value="TreeGrafter"/>
</dbReference>
<sequence>MQSQPFATKSDGAFVRATTTEILQSAAAGDVDGLLFWVRKVNIALTLKMDLDIDLDYHPEVIDVNTQNQHVETARAALVKTLGTIAGSPGVALHVASTAAALGERLAKKESKLSPMFGDSNNSNSGILGTTNSDSESAKQQKQDEKVQKLDALWRPLWAQLRPIAFPRAKDRVFSVDSVHAQDLAKLVRQLRRFFPPDAALEILNEFLPDVNPHNNSHLQNILQYLVLFLNTTSVPTPLIDGAPSFFWTPTIFNIWSLTSGNTSIDKSLLSLVARLAFDQIATPQNCGWSEDNIDFVFSVGLKDLGLPVGSSAGINGGNKSNAIVPFFAKFVVSTIYPPKSVSPTEIEYHPPAVTLQRLGTLLQAAETYFHPSNYGPWSLKLAALLNHLANAFLKRWRLEQRPDCKTPTHLRLTVELKREFISAIANPAFLTMFSKDPRAVNEANSAIKGLAYLDDDGIVLNRVLESVYSGLETLTQTHRTQACLSNLGMTILPLINREIFPSGAKHLLPILNLALPGIDMNDPMKTTSTFVFISSAFMSVPVANVSAIVITGEESQDDIDLRLSTADFADWVILFLNRIYSLFENLPQIHGSTNNENTMEGVVVSMATYSLQIMFQQVDAEIQSLALASLAKFLSGNVIPSATKAVGRIIAIAGGAFPAAKLKYLLGPAVHTIRQELRGGASSSPSLPGNTAFPFGFASLADAAFYWHQNVFVNVMMSTGETLLGHESVVRSVIEEMILGCRSFRGCIRENLEVSSEMFGIIQVWLPDFWSQSYKKWGEQQTNNEFTVDWHIPNENELTFGISLITQYAKLCTNQLNGLIEASKATPVTASDARRQQSFEFSRWLTILNAVVSSLSGLLAPWDDLSPKSTTKLTDLAGGDPSFPEAAKPECGYLNPSHYQHSTLVQLRYDIGLLLENVAVHFEQHREDDVAPVKQLIKNVVYFISFRGVKATVLARMINGYKYIKSVVGSTESGKRLPRYLLVKKAQIQAEGLLTRLFNLSISSYSEIRIAAQNALTNTTVPFDMLKKKLLLSFLERLITPNAPEHVVKGCLHVLTSSLVQEIVKRDIKYSFLFINAICMPFGDKPSIQEMVRNIFMKYLENVSQLPIGFIPPTALQNNTAKYKLNESTVISTKTALSKQKAELFADYSQFVEAIVLRIESPTTHWRSRAMAVNLLEVSWRPEDVIPVNLVKMAISGVVSAHPTFRDVSITLLVKILRGLKARARSAGTDRTRALVQKAGLGISVDEYLKNSVSGTENRRIHDSSIIGWYCWPEKAKFYSLAGADFDVPFSGISSLPYYDAESSGALETILKTIKTAEFWAKLVSYHSQESSKDSEKFNADLCSLICTLAGQFEDLFSSHLKTIVMELVKETKEKSKQRAAAEILAGLIRGSKNWSEPKRVQLWGWIMPLLEVAFQNAGAETSGFWIEFLVHVSTTIGIFKWRLVSLYPHLLTDLFKLVTHPYQQVRDNLGSVIEESMDFLWYPSAVSVLDIMKTNINSLAGDESVKIFALSSSPHPAVQELVSKLFSEMDVWRKIPRANNVAPSKYANASKTVIAWLLFSLSRHSTASKFKYLEYQIPEVFKMIEYDDADLQKTASGIAVLYGHMSVPKWLLPRAINQILQALAPDSELKWQAKLKVIPVLQILFFRNVLQLSSEMKALIMDTVSGLLEDPQVEIRNIAGVTLSGLVRCSERASISSLTAKFEKILKSTKAAKKKSTLPARQDSPDSPNGTRLHPLIVKRHAAVIGLSSLVLAFPYDIPSWMPEVLITLSSCISDQAP</sequence>
<feature type="domain" description="Proteasome activator complex subunit 4 C-terminal" evidence="10">
    <location>
        <begin position="1740"/>
        <end position="1779"/>
    </location>
</feature>
<reference evidence="13" key="1">
    <citation type="submission" date="2020-05" db="EMBL/GenBank/DDBJ databases">
        <title>Phylogenomic resolution of chytrid fungi.</title>
        <authorList>
            <person name="Stajich J.E."/>
            <person name="Amses K."/>
            <person name="Simmons R."/>
            <person name="Seto K."/>
            <person name="Myers J."/>
            <person name="Bonds A."/>
            <person name="Quandt C.A."/>
            <person name="Barry K."/>
            <person name="Liu P."/>
            <person name="Grigoriev I."/>
            <person name="Longcore J.E."/>
            <person name="James T.Y."/>
        </authorList>
    </citation>
    <scope>NUCLEOTIDE SEQUENCE</scope>
    <source>
        <strain evidence="13">JEL0513</strain>
    </source>
</reference>
<evidence type="ECO:0000256" key="5">
    <source>
        <dbReference type="ARBA" id="ARBA00022737"/>
    </source>
</evidence>
<dbReference type="InterPro" id="IPR055455">
    <property type="entry name" value="HEAT_PSME4"/>
</dbReference>
<dbReference type="GO" id="GO:0005829">
    <property type="term" value="C:cytosol"/>
    <property type="evidence" value="ECO:0007669"/>
    <property type="project" value="TreeGrafter"/>
</dbReference>
<evidence type="ECO:0000256" key="3">
    <source>
        <dbReference type="ARBA" id="ARBA00005739"/>
    </source>
</evidence>
<dbReference type="PANTHER" id="PTHR32170:SF3">
    <property type="entry name" value="PROTEASOME ACTIVATOR COMPLEX SUBUNIT 4"/>
    <property type="match status" value="1"/>
</dbReference>
<dbReference type="Pfam" id="PF11919">
    <property type="entry name" value="PSME4_C"/>
    <property type="match status" value="1"/>
</dbReference>
<evidence type="ECO:0000256" key="8">
    <source>
        <dbReference type="ARBA" id="ARBA00023242"/>
    </source>
</evidence>
<gene>
    <name evidence="13" type="ORF">HK100_000059</name>
</gene>
<evidence type="ECO:0000259" key="12">
    <source>
        <dbReference type="Pfam" id="PF23096"/>
    </source>
</evidence>
<keyword evidence="4" id="KW-0963">Cytoplasm</keyword>
<feature type="domain" description="Proteasome activator complex subunit 4-like HEAT repeat-like" evidence="12">
    <location>
        <begin position="1268"/>
        <end position="1434"/>
    </location>
</feature>
<feature type="compositionally biased region" description="Polar residues" evidence="9">
    <location>
        <begin position="119"/>
        <end position="135"/>
    </location>
</feature>
<dbReference type="InterPro" id="IPR021843">
    <property type="entry name" value="PSME4_C"/>
</dbReference>
<feature type="region of interest" description="Disordered" evidence="9">
    <location>
        <begin position="113"/>
        <end position="144"/>
    </location>
</feature>
<dbReference type="GO" id="GO:0070628">
    <property type="term" value="F:proteasome binding"/>
    <property type="evidence" value="ECO:0007669"/>
    <property type="project" value="InterPro"/>
</dbReference>
<dbReference type="Proteomes" id="UP001211907">
    <property type="component" value="Unassembled WGS sequence"/>
</dbReference>
<proteinExistence type="inferred from homology"/>
<keyword evidence="14" id="KW-1185">Reference proteome</keyword>
<dbReference type="GO" id="GO:0006281">
    <property type="term" value="P:DNA repair"/>
    <property type="evidence" value="ECO:0007669"/>
    <property type="project" value="UniProtKB-KW"/>
</dbReference>
<evidence type="ECO:0008006" key="15">
    <source>
        <dbReference type="Google" id="ProtNLM"/>
    </source>
</evidence>
<dbReference type="GO" id="GO:0005634">
    <property type="term" value="C:nucleus"/>
    <property type="evidence" value="ECO:0007669"/>
    <property type="project" value="UniProtKB-SubCell"/>
</dbReference>
<feature type="non-terminal residue" evidence="13">
    <location>
        <position position="1780"/>
    </location>
</feature>